<sequence length="173" mass="19534">MANNHILTADKFRELARPTSRHIEEQDVNAFIRECEDMQIIPAIGLGLFKKLLDPDTLGEKEKTLLVGGEYEHNGVLRKCAGIEIALAYFVYAKMSIADGGMLTRTGMMQHRDSYADREDNKNKIRRYDEAMNVAESYLSSCLAYINTWDADKCGRGGRKVYGSRVRIHAIGD</sequence>
<organism evidence="1">
    <name type="scientific">Siphoviridae sp. ctCOj19</name>
    <dbReference type="NCBI Taxonomy" id="2826193"/>
    <lineage>
        <taxon>Viruses</taxon>
        <taxon>Duplodnaviria</taxon>
        <taxon>Heunggongvirae</taxon>
        <taxon>Uroviricota</taxon>
        <taxon>Caudoviricetes</taxon>
    </lineage>
</organism>
<name>A0A8S5M677_9CAUD</name>
<dbReference type="Pfam" id="PF20459">
    <property type="entry name" value="DUF6712"/>
    <property type="match status" value="1"/>
</dbReference>
<accession>A0A8S5M677</accession>
<proteinExistence type="predicted"/>
<protein>
    <submittedName>
        <fullName evidence="1">Uncharacterized protein</fullName>
    </submittedName>
</protein>
<evidence type="ECO:0000313" key="1">
    <source>
        <dbReference type="EMBL" id="DAD77718.1"/>
    </source>
</evidence>
<reference evidence="1" key="1">
    <citation type="journal article" date="2021" name="Proc. Natl. Acad. Sci. U.S.A.">
        <title>A Catalog of Tens of Thousands of Viruses from Human Metagenomes Reveals Hidden Associations with Chronic Diseases.</title>
        <authorList>
            <person name="Tisza M.J."/>
            <person name="Buck C.B."/>
        </authorList>
    </citation>
    <scope>NUCLEOTIDE SEQUENCE</scope>
    <source>
        <strain evidence="1">CtCOj19</strain>
    </source>
</reference>
<dbReference type="InterPro" id="IPR046558">
    <property type="entry name" value="DUF6712"/>
</dbReference>
<dbReference type="EMBL" id="BK014831">
    <property type="protein sequence ID" value="DAD77718.1"/>
    <property type="molecule type" value="Genomic_DNA"/>
</dbReference>